<organism evidence="1 2">
    <name type="scientific">Chaenocephalus aceratus</name>
    <name type="common">Blackfin icefish</name>
    <name type="synonym">Chaenichthys aceratus</name>
    <dbReference type="NCBI Taxonomy" id="36190"/>
    <lineage>
        <taxon>Eukaryota</taxon>
        <taxon>Metazoa</taxon>
        <taxon>Chordata</taxon>
        <taxon>Craniata</taxon>
        <taxon>Vertebrata</taxon>
        <taxon>Euteleostomi</taxon>
        <taxon>Actinopterygii</taxon>
        <taxon>Neopterygii</taxon>
        <taxon>Teleostei</taxon>
        <taxon>Neoteleostei</taxon>
        <taxon>Acanthomorphata</taxon>
        <taxon>Eupercaria</taxon>
        <taxon>Perciformes</taxon>
        <taxon>Notothenioidei</taxon>
        <taxon>Channichthyidae</taxon>
        <taxon>Chaenocephalus</taxon>
    </lineage>
</organism>
<proteinExistence type="predicted"/>
<sequence length="85" mass="9481">MGPLGPAAHLHLMHSASFILISEHVPEQEPPDLQRQQCQQGFASPLSPHADPWVPASHALKRRLNPWDPGCKSGLVLISRWRCFV</sequence>
<dbReference type="EMBL" id="CM043804">
    <property type="protein sequence ID" value="KAI4807008.1"/>
    <property type="molecule type" value="Genomic_DNA"/>
</dbReference>
<comment type="caution">
    <text evidence="1">The sequence shown here is derived from an EMBL/GenBank/DDBJ whole genome shotgun (WGS) entry which is preliminary data.</text>
</comment>
<keyword evidence="2" id="KW-1185">Reference proteome</keyword>
<accession>A0ACB9W2A0</accession>
<evidence type="ECO:0000313" key="2">
    <source>
        <dbReference type="Proteomes" id="UP001057452"/>
    </source>
</evidence>
<gene>
    <name evidence="1" type="ORF">KUCAC02_017788</name>
</gene>
<reference evidence="1" key="1">
    <citation type="submission" date="2022-05" db="EMBL/GenBank/DDBJ databases">
        <title>Chromosome-level genome of Chaenocephalus aceratus.</title>
        <authorList>
            <person name="Park H."/>
        </authorList>
    </citation>
    <scope>NUCLEOTIDE SEQUENCE</scope>
    <source>
        <strain evidence="1">KU_202001</strain>
    </source>
</reference>
<evidence type="ECO:0000313" key="1">
    <source>
        <dbReference type="EMBL" id="KAI4807008.1"/>
    </source>
</evidence>
<name>A0ACB9W2A0_CHAAC</name>
<protein>
    <submittedName>
        <fullName evidence="1">Uncharacterized protein</fullName>
    </submittedName>
</protein>
<dbReference type="Proteomes" id="UP001057452">
    <property type="component" value="Chromosome 20"/>
</dbReference>